<gene>
    <name evidence="2" type="ORF">LCGC14_3037570</name>
</gene>
<accession>A0A0F8WQB3</accession>
<dbReference type="EMBL" id="LAZR01063634">
    <property type="protein sequence ID" value="KKK59122.1"/>
    <property type="molecule type" value="Genomic_DNA"/>
</dbReference>
<name>A0A0F8WQB3_9ZZZZ</name>
<comment type="caution">
    <text evidence="2">The sequence shown here is derived from an EMBL/GenBank/DDBJ whole genome shotgun (WGS) entry which is preliminary data.</text>
</comment>
<protein>
    <submittedName>
        <fullName evidence="2">Uncharacterized protein</fullName>
    </submittedName>
</protein>
<sequence length="50" mass="5346">AAQAIMRLATEAKYIRAELNQVANGPTAQENEDAFEGDTGADVATLERSH</sequence>
<reference evidence="2" key="1">
    <citation type="journal article" date="2015" name="Nature">
        <title>Complex archaea that bridge the gap between prokaryotes and eukaryotes.</title>
        <authorList>
            <person name="Spang A."/>
            <person name="Saw J.H."/>
            <person name="Jorgensen S.L."/>
            <person name="Zaremba-Niedzwiedzka K."/>
            <person name="Martijn J."/>
            <person name="Lind A.E."/>
            <person name="van Eijk R."/>
            <person name="Schleper C."/>
            <person name="Guy L."/>
            <person name="Ettema T.J."/>
        </authorList>
    </citation>
    <scope>NUCLEOTIDE SEQUENCE</scope>
</reference>
<proteinExistence type="predicted"/>
<feature type="region of interest" description="Disordered" evidence="1">
    <location>
        <begin position="25"/>
        <end position="50"/>
    </location>
</feature>
<evidence type="ECO:0000256" key="1">
    <source>
        <dbReference type="SAM" id="MobiDB-lite"/>
    </source>
</evidence>
<dbReference type="AlphaFoldDB" id="A0A0F8WQB3"/>
<organism evidence="2">
    <name type="scientific">marine sediment metagenome</name>
    <dbReference type="NCBI Taxonomy" id="412755"/>
    <lineage>
        <taxon>unclassified sequences</taxon>
        <taxon>metagenomes</taxon>
        <taxon>ecological metagenomes</taxon>
    </lineage>
</organism>
<evidence type="ECO:0000313" key="2">
    <source>
        <dbReference type="EMBL" id="KKK59122.1"/>
    </source>
</evidence>
<feature type="non-terminal residue" evidence="2">
    <location>
        <position position="1"/>
    </location>
</feature>